<dbReference type="Pfam" id="PF13442">
    <property type="entry name" value="Cytochrome_CBB3"/>
    <property type="match status" value="1"/>
</dbReference>
<protein>
    <submittedName>
        <fullName evidence="6">Putative membrane-bound dehydrogenase domain-containing protein</fullName>
    </submittedName>
</protein>
<dbReference type="STRING" id="393003.SAMN05660461_3019"/>
<dbReference type="Proteomes" id="UP000190166">
    <property type="component" value="Unassembled WGS sequence"/>
</dbReference>
<dbReference type="InterPro" id="IPR016024">
    <property type="entry name" value="ARM-type_fold"/>
</dbReference>
<dbReference type="SUPFAM" id="SSF50952">
    <property type="entry name" value="Soluble quinoprotein glucose dehydrogenase"/>
    <property type="match status" value="1"/>
</dbReference>
<dbReference type="InterPro" id="IPR011041">
    <property type="entry name" value="Quinoprot_gluc/sorb_DH_b-prop"/>
</dbReference>
<keyword evidence="7" id="KW-1185">Reference proteome</keyword>
<dbReference type="AlphaFoldDB" id="A0A1T5NXW1"/>
<keyword evidence="2 4" id="KW-0479">Metal-binding</keyword>
<dbReference type="GO" id="GO:0009055">
    <property type="term" value="F:electron transfer activity"/>
    <property type="evidence" value="ECO:0007669"/>
    <property type="project" value="InterPro"/>
</dbReference>
<dbReference type="GO" id="GO:0046872">
    <property type="term" value="F:metal ion binding"/>
    <property type="evidence" value="ECO:0007669"/>
    <property type="project" value="UniProtKB-KW"/>
</dbReference>
<evidence type="ECO:0000256" key="4">
    <source>
        <dbReference type="PROSITE-ProRule" id="PRU00433"/>
    </source>
</evidence>
<dbReference type="GO" id="GO:0020037">
    <property type="term" value="F:heme binding"/>
    <property type="evidence" value="ECO:0007669"/>
    <property type="project" value="InterPro"/>
</dbReference>
<dbReference type="SUPFAM" id="SSF48371">
    <property type="entry name" value="ARM repeat"/>
    <property type="match status" value="1"/>
</dbReference>
<proteinExistence type="predicted"/>
<evidence type="ECO:0000259" key="5">
    <source>
        <dbReference type="PROSITE" id="PS51007"/>
    </source>
</evidence>
<dbReference type="InterPro" id="IPR036909">
    <property type="entry name" value="Cyt_c-like_dom_sf"/>
</dbReference>
<dbReference type="NCBIfam" id="TIGR02603">
    <property type="entry name" value="CxxCH_TIGR02603"/>
    <property type="match status" value="1"/>
</dbReference>
<dbReference type="InterPro" id="IPR013428">
    <property type="entry name" value="Membrane-bound_put_N"/>
</dbReference>
<gene>
    <name evidence="6" type="ORF">SAMN05660461_3019</name>
</gene>
<dbReference type="SUPFAM" id="SSF46626">
    <property type="entry name" value="Cytochrome c"/>
    <property type="match status" value="1"/>
</dbReference>
<evidence type="ECO:0000256" key="3">
    <source>
        <dbReference type="ARBA" id="ARBA00023004"/>
    </source>
</evidence>
<dbReference type="InterPro" id="IPR011989">
    <property type="entry name" value="ARM-like"/>
</dbReference>
<dbReference type="InterPro" id="IPR009056">
    <property type="entry name" value="Cyt_c-like_dom"/>
</dbReference>
<dbReference type="EMBL" id="FUZZ01000002">
    <property type="protein sequence ID" value="SKD05133.1"/>
    <property type="molecule type" value="Genomic_DNA"/>
</dbReference>
<evidence type="ECO:0000313" key="6">
    <source>
        <dbReference type="EMBL" id="SKD05133.1"/>
    </source>
</evidence>
<dbReference type="Pfam" id="PF23500">
    <property type="entry name" value="DUF7133"/>
    <property type="match status" value="1"/>
</dbReference>
<feature type="domain" description="Cytochrome c" evidence="5">
    <location>
        <begin position="878"/>
        <end position="1012"/>
    </location>
</feature>
<dbReference type="InterPro" id="IPR011042">
    <property type="entry name" value="6-blade_b-propeller_TolB-like"/>
</dbReference>
<evidence type="ECO:0000256" key="1">
    <source>
        <dbReference type="ARBA" id="ARBA00022617"/>
    </source>
</evidence>
<evidence type="ECO:0000313" key="7">
    <source>
        <dbReference type="Proteomes" id="UP000190166"/>
    </source>
</evidence>
<keyword evidence="1 4" id="KW-0349">Heme</keyword>
<dbReference type="InterPro" id="IPR013427">
    <property type="entry name" value="Haem-bd_dom_put"/>
</dbReference>
<dbReference type="Gene3D" id="1.25.10.10">
    <property type="entry name" value="Leucine-rich Repeat Variant"/>
    <property type="match status" value="1"/>
</dbReference>
<dbReference type="PROSITE" id="PS51007">
    <property type="entry name" value="CYTC"/>
    <property type="match status" value="1"/>
</dbReference>
<name>A0A1T5NXW1_9BACT</name>
<reference evidence="6 7" key="1">
    <citation type="submission" date="2017-02" db="EMBL/GenBank/DDBJ databases">
        <authorList>
            <person name="Peterson S.W."/>
        </authorList>
    </citation>
    <scope>NUCLEOTIDE SEQUENCE [LARGE SCALE GENOMIC DNA]</scope>
    <source>
        <strain evidence="6 7">DSM 18108</strain>
    </source>
</reference>
<dbReference type="PANTHER" id="PTHR33546">
    <property type="entry name" value="LARGE, MULTIFUNCTIONAL SECRETED PROTEIN-RELATED"/>
    <property type="match status" value="1"/>
</dbReference>
<organism evidence="6 7">
    <name type="scientific">Chitinophaga ginsengisegetis</name>
    <dbReference type="NCBI Taxonomy" id="393003"/>
    <lineage>
        <taxon>Bacteria</taxon>
        <taxon>Pseudomonadati</taxon>
        <taxon>Bacteroidota</taxon>
        <taxon>Chitinophagia</taxon>
        <taxon>Chitinophagales</taxon>
        <taxon>Chitinophagaceae</taxon>
        <taxon>Chitinophaga</taxon>
    </lineage>
</organism>
<dbReference type="InterPro" id="IPR055557">
    <property type="entry name" value="DUF7133"/>
</dbReference>
<dbReference type="Gene3D" id="1.10.760.10">
    <property type="entry name" value="Cytochrome c-like domain"/>
    <property type="match status" value="1"/>
</dbReference>
<sequence length="1013" mass="111665">MTINYSAYMKYIHRAIFMVTVVISACQSNKPATPPPVLTEAQQRLPENAVHGLKTLSGLETTLFASEPSIMNPTNMDIDEKGRVWITEAYNYRNELNPGHPYKAAGDRIMILEDLNGDGKADTAKVFYQDTCINAALGICVLGNKVIVSCSPNVFIFTDTNGDDKADKKELLFRGIGGVQHDHAIHSFTFGPDGKLYFNFGNAGDSILDKNGNVIQDAEGNLIANKGKPYRQGMIFRCNEDGSNLEVMAHNFRNNYEVAVDAFGNMWQSDNDDDGNRGVRINYILEHGNYGYTDEMTGAGWSSRRMNMEDSIPYRHWHLNDPGVVPNLLQTGSGSPTGMVIYEGELLPAPFRNQMIHGEPGHNVVRSYPVKKYGAGYTATIENILESSSDQWFRPSDVCVAPDGSLFVADWYDPGVGGHQVADLNRGRVFRIAPPGSAYKVKPPVLNTAADAIAALKNPNLSTRYLAWTKLSGMGAAAEKELQELYNSANPRYRARALWLLSRLPNGNGYVQAALKDKDEDIRITAIRAARETGVSYGNMLVTDASVAVRRQLLLAMHHSHEKDMPANWALLAAQYNGNDRWYLEALGIAADGNWDACFNEWRKLPPNTKHPEADHDIIWRARTPAALPLLAALILEPDADPLQNKRYFRAFDFYPTAASTPVLLGLLKGQHPQQAYINALAFIQLDEKAVPKTPDIAALLRNSLAAFKGHMEFVDLVLKYHVRDQNETLLQMVLDSKREDLQGYAMKALLQSGGQLLVIKTISKKDSASAISLINAVGKTQDRTSRTLLSTLMRNNVYSLPLRQQATRNLGHGWDGFEDLWNMVEGKSLPADLDTVARAVLTHAWRQDIKAKAVAHYEPAAVHHDLLPVDKLVTLPGNISGGKKVFNTYCATCHLDGNSGVNFGPALTEIGSKLTKSAIYDAIIEPDAGISFGFEGYFFKLKDGSQVLGYIAGETKEEVDVRTAGGQGVKLQKSTIVSRKAYEHSLMPTGLATAMSQQELVDLVTYLASLKK</sequence>
<dbReference type="PANTHER" id="PTHR33546:SF1">
    <property type="entry name" value="LARGE, MULTIFUNCTIONAL SECRETED PROTEIN"/>
    <property type="match status" value="1"/>
</dbReference>
<keyword evidence="3 4" id="KW-0408">Iron</keyword>
<evidence type="ECO:0000256" key="2">
    <source>
        <dbReference type="ARBA" id="ARBA00022723"/>
    </source>
</evidence>
<accession>A0A1T5NXW1</accession>
<dbReference type="NCBIfam" id="TIGR02604">
    <property type="entry name" value="Piru_Ver_Nterm"/>
    <property type="match status" value="1"/>
</dbReference>
<dbReference type="Gene3D" id="2.120.10.30">
    <property type="entry name" value="TolB, C-terminal domain"/>
    <property type="match status" value="1"/>
</dbReference>